<organism evidence="7 8">
    <name type="scientific">Laceyella sediminis</name>
    <dbReference type="NCBI Taxonomy" id="573074"/>
    <lineage>
        <taxon>Bacteria</taxon>
        <taxon>Bacillati</taxon>
        <taxon>Bacillota</taxon>
        <taxon>Bacilli</taxon>
        <taxon>Bacillales</taxon>
        <taxon>Thermoactinomycetaceae</taxon>
        <taxon>Laceyella</taxon>
    </lineage>
</organism>
<sequence length="546" mass="61827">MWKKWNGIVGMILSASVIFAGCGVSNNQQEGSSLSDNQILRLSDTGELTTLDSTQAKDVPTMSVLNNVQEGLMRLGKEKKPEEGMATSYDISEDKKVYTFYLHEDAKWSDGKPVTAYDFEYGWKRALDPKTKSEYAYILFPIKNAARFNSGQASADEVGVKAKDDRTLVVTLEKPTLNFINMTTHVEYLPQRKDIVEKYKENYGLKPEYMVYNGPFVVSSWTQQKVELVKNEKYLDKNAVSLTKVDIHIIKDVAQGINLYNSNQLDTALLNQAFVDAFKQTPDYLEVKEASTVFIMLNQKHPFFRNEKIRKAITLALDREEMVQIMKDGSLPAGALIPPTLSGEGINSFRVNGEIVKPDVAKAKELFKQGLSELNLSAPPNNVVMVSYDSTAKRDVAVNIKDQLRKKLGWDIKLDAPTWKIHVDRLSRGDYDMGMLTWTADYDDPISHFEIWQSNNPMNFSGFKNAKYDQLIEQAKNTTDAKQQFKILLEAEKILTDVQGEGQAGFVPLFYASKAYIQKPKVKDLYRHATGASYTLKWAYIVKDKK</sequence>
<feature type="signal peptide" evidence="5">
    <location>
        <begin position="1"/>
        <end position="20"/>
    </location>
</feature>
<comment type="similarity">
    <text evidence="2">Belongs to the bacterial solute-binding protein 5 family.</text>
</comment>
<reference evidence="7 8" key="1">
    <citation type="submission" date="2018-03" db="EMBL/GenBank/DDBJ databases">
        <title>Genomic Encyclopedia of Archaeal and Bacterial Type Strains, Phase II (KMG-II): from individual species to whole genera.</title>
        <authorList>
            <person name="Goeker M."/>
        </authorList>
    </citation>
    <scope>NUCLEOTIDE SEQUENCE [LARGE SCALE GENOMIC DNA]</scope>
    <source>
        <strain evidence="7 8">RHA1</strain>
    </source>
</reference>
<dbReference type="Gene3D" id="3.40.190.10">
    <property type="entry name" value="Periplasmic binding protein-like II"/>
    <property type="match status" value="1"/>
</dbReference>
<evidence type="ECO:0000259" key="6">
    <source>
        <dbReference type="Pfam" id="PF00496"/>
    </source>
</evidence>
<dbReference type="PANTHER" id="PTHR30290">
    <property type="entry name" value="PERIPLASMIC BINDING COMPONENT OF ABC TRANSPORTER"/>
    <property type="match status" value="1"/>
</dbReference>
<evidence type="ECO:0000313" key="8">
    <source>
        <dbReference type="Proteomes" id="UP000238836"/>
    </source>
</evidence>
<dbReference type="InterPro" id="IPR000914">
    <property type="entry name" value="SBP_5_dom"/>
</dbReference>
<evidence type="ECO:0000256" key="2">
    <source>
        <dbReference type="ARBA" id="ARBA00005695"/>
    </source>
</evidence>
<name>A0ABX5EP67_9BACL</name>
<evidence type="ECO:0000256" key="1">
    <source>
        <dbReference type="ARBA" id="ARBA00004196"/>
    </source>
</evidence>
<protein>
    <submittedName>
        <fullName evidence="7">Oligopeptide transport system substrate-binding protein</fullName>
    </submittedName>
</protein>
<dbReference type="PROSITE" id="PS51257">
    <property type="entry name" value="PROKAR_LIPOPROTEIN"/>
    <property type="match status" value="1"/>
</dbReference>
<dbReference type="Proteomes" id="UP000238836">
    <property type="component" value="Unassembled WGS sequence"/>
</dbReference>
<dbReference type="InterPro" id="IPR039424">
    <property type="entry name" value="SBP_5"/>
</dbReference>
<dbReference type="PIRSF" id="PIRSF002741">
    <property type="entry name" value="MppA"/>
    <property type="match status" value="1"/>
</dbReference>
<feature type="chain" id="PRO_5046169074" evidence="5">
    <location>
        <begin position="21"/>
        <end position="546"/>
    </location>
</feature>
<comment type="caution">
    <text evidence="7">The sequence shown here is derived from an EMBL/GenBank/DDBJ whole genome shotgun (WGS) entry which is preliminary data.</text>
</comment>
<keyword evidence="8" id="KW-1185">Reference proteome</keyword>
<evidence type="ECO:0000256" key="4">
    <source>
        <dbReference type="ARBA" id="ARBA00022729"/>
    </source>
</evidence>
<dbReference type="PANTHER" id="PTHR30290:SF10">
    <property type="entry name" value="PERIPLASMIC OLIGOPEPTIDE-BINDING PROTEIN-RELATED"/>
    <property type="match status" value="1"/>
</dbReference>
<evidence type="ECO:0000313" key="7">
    <source>
        <dbReference type="EMBL" id="PRZ13922.1"/>
    </source>
</evidence>
<dbReference type="InterPro" id="IPR030678">
    <property type="entry name" value="Peptide/Ni-bd"/>
</dbReference>
<dbReference type="Gene3D" id="3.10.105.10">
    <property type="entry name" value="Dipeptide-binding Protein, Domain 3"/>
    <property type="match status" value="1"/>
</dbReference>
<dbReference type="Gene3D" id="3.90.76.10">
    <property type="entry name" value="Dipeptide-binding Protein, Domain 1"/>
    <property type="match status" value="1"/>
</dbReference>
<keyword evidence="4 5" id="KW-0732">Signal</keyword>
<dbReference type="RefSeq" id="WP_106342582.1">
    <property type="nucleotide sequence ID" value="NZ_PVTZ01000007.1"/>
</dbReference>
<keyword evidence="3" id="KW-0813">Transport</keyword>
<comment type="subcellular location">
    <subcellularLocation>
        <location evidence="1">Cell envelope</location>
    </subcellularLocation>
</comment>
<feature type="domain" description="Solute-binding protein family 5" evidence="6">
    <location>
        <begin position="80"/>
        <end position="459"/>
    </location>
</feature>
<dbReference type="EMBL" id="PVTZ01000007">
    <property type="protein sequence ID" value="PRZ13922.1"/>
    <property type="molecule type" value="Genomic_DNA"/>
</dbReference>
<proteinExistence type="inferred from homology"/>
<evidence type="ECO:0000256" key="5">
    <source>
        <dbReference type="SAM" id="SignalP"/>
    </source>
</evidence>
<accession>A0ABX5EP67</accession>
<evidence type="ECO:0000256" key="3">
    <source>
        <dbReference type="ARBA" id="ARBA00022448"/>
    </source>
</evidence>
<gene>
    <name evidence="7" type="ORF">CLV36_107117</name>
</gene>
<dbReference type="Pfam" id="PF00496">
    <property type="entry name" value="SBP_bac_5"/>
    <property type="match status" value="1"/>
</dbReference>
<dbReference type="SUPFAM" id="SSF53850">
    <property type="entry name" value="Periplasmic binding protein-like II"/>
    <property type="match status" value="1"/>
</dbReference>
<dbReference type="CDD" id="cd08504">
    <property type="entry name" value="PBP2_OppA"/>
    <property type="match status" value="1"/>
</dbReference>